<dbReference type="PhylomeDB" id="E9HLP6"/>
<feature type="compositionally biased region" description="Acidic residues" evidence="1">
    <location>
        <begin position="106"/>
        <end position="128"/>
    </location>
</feature>
<organism evidence="2 3">
    <name type="scientific">Daphnia pulex</name>
    <name type="common">Water flea</name>
    <dbReference type="NCBI Taxonomy" id="6669"/>
    <lineage>
        <taxon>Eukaryota</taxon>
        <taxon>Metazoa</taxon>
        <taxon>Ecdysozoa</taxon>
        <taxon>Arthropoda</taxon>
        <taxon>Crustacea</taxon>
        <taxon>Branchiopoda</taxon>
        <taxon>Diplostraca</taxon>
        <taxon>Cladocera</taxon>
        <taxon>Anomopoda</taxon>
        <taxon>Daphniidae</taxon>
        <taxon>Daphnia</taxon>
    </lineage>
</organism>
<reference evidence="2 3" key="1">
    <citation type="journal article" date="2011" name="Science">
        <title>The ecoresponsive genome of Daphnia pulex.</title>
        <authorList>
            <person name="Colbourne J.K."/>
            <person name="Pfrender M.E."/>
            <person name="Gilbert D."/>
            <person name="Thomas W.K."/>
            <person name="Tucker A."/>
            <person name="Oakley T.H."/>
            <person name="Tokishita S."/>
            <person name="Aerts A."/>
            <person name="Arnold G.J."/>
            <person name="Basu M.K."/>
            <person name="Bauer D.J."/>
            <person name="Caceres C.E."/>
            <person name="Carmel L."/>
            <person name="Casola C."/>
            <person name="Choi J.H."/>
            <person name="Detter J.C."/>
            <person name="Dong Q."/>
            <person name="Dusheyko S."/>
            <person name="Eads B.D."/>
            <person name="Frohlich T."/>
            <person name="Geiler-Samerotte K.A."/>
            <person name="Gerlach D."/>
            <person name="Hatcher P."/>
            <person name="Jogdeo S."/>
            <person name="Krijgsveld J."/>
            <person name="Kriventseva E.V."/>
            <person name="Kultz D."/>
            <person name="Laforsch C."/>
            <person name="Lindquist E."/>
            <person name="Lopez J."/>
            <person name="Manak J.R."/>
            <person name="Muller J."/>
            <person name="Pangilinan J."/>
            <person name="Patwardhan R.P."/>
            <person name="Pitluck S."/>
            <person name="Pritham E.J."/>
            <person name="Rechtsteiner A."/>
            <person name="Rho M."/>
            <person name="Rogozin I.B."/>
            <person name="Sakarya O."/>
            <person name="Salamov A."/>
            <person name="Schaack S."/>
            <person name="Shapiro H."/>
            <person name="Shiga Y."/>
            <person name="Skalitzky C."/>
            <person name="Smith Z."/>
            <person name="Souvorov A."/>
            <person name="Sung W."/>
            <person name="Tang Z."/>
            <person name="Tsuchiya D."/>
            <person name="Tu H."/>
            <person name="Vos H."/>
            <person name="Wang M."/>
            <person name="Wolf Y.I."/>
            <person name="Yamagata H."/>
            <person name="Yamada T."/>
            <person name="Ye Y."/>
            <person name="Shaw J.R."/>
            <person name="Andrews J."/>
            <person name="Crease T.J."/>
            <person name="Tang H."/>
            <person name="Lucas S.M."/>
            <person name="Robertson H.M."/>
            <person name="Bork P."/>
            <person name="Koonin E.V."/>
            <person name="Zdobnov E.M."/>
            <person name="Grigoriev I.V."/>
            <person name="Lynch M."/>
            <person name="Boore J.L."/>
        </authorList>
    </citation>
    <scope>NUCLEOTIDE SEQUENCE [LARGE SCALE GENOMIC DNA]</scope>
</reference>
<feature type="compositionally biased region" description="Low complexity" evidence="1">
    <location>
        <begin position="161"/>
        <end position="176"/>
    </location>
</feature>
<dbReference type="HOGENOM" id="CLU_036541_0_0_1"/>
<sequence length="551" mass="62061">MAGPSDFYGWHRHQRMDPRAVGFRTEQEARDWANRSRDWDGQPRDRFVHFDYPDRERSPLRNYREWAPSFDAQPPLFNIPPVIPPPAFDVPPRDRFFSRRPRESRQEEDEEEGEYLEVEDEEEEEFDEGGQKLVDRPWLPKERTPQAPAAGSKSKGKALKPTRAAAAAGSSKAASESGEVTVFIPTAISDEIRVWLTTGLSTDDSKAISKKFELEFEDPTFSIKPPKLDGFMLRHAKDKDRLKGVNASEEALIQTQLKIMDVAPPLFDLYAKVCALEEGETVTQAKNTVRAVLQQWGRAYYHITQRRRRANVTLVEPTYDFILSNPDAFAPRKEATELLFTDKFLETMLKEASQDATPASSSAARARAKAGGRKVAVNPGPSQRVLRPRREAAAQFPVEGRQSGGVGRGRPPGANAWTRGGERYVLVPPSDPIQILRNTVVCENVGGRVLHFAKMWETVTDDRWVLDSVSNGVKLDFVETPNQTKLPRPITMSKEMASVCDQEVNDLLEKKAIVEISNSGEHGSRRNAFRSTIGKLPEGSFYDLRMVIEIV</sequence>
<evidence type="ECO:0000256" key="1">
    <source>
        <dbReference type="SAM" id="MobiDB-lite"/>
    </source>
</evidence>
<dbReference type="EMBL" id="GL732680">
    <property type="protein sequence ID" value="EFX67321.1"/>
    <property type="molecule type" value="Genomic_DNA"/>
</dbReference>
<gene>
    <name evidence="2" type="ORF">DAPPUDRAFT_115527</name>
</gene>
<keyword evidence="3" id="KW-1185">Reference proteome</keyword>
<dbReference type="KEGG" id="dpx:DAPPUDRAFT_115527"/>
<feature type="compositionally biased region" description="Basic and acidic residues" evidence="1">
    <location>
        <begin position="91"/>
        <end position="105"/>
    </location>
</feature>
<proteinExistence type="predicted"/>
<feature type="region of interest" description="Disordered" evidence="1">
    <location>
        <begin position="355"/>
        <end position="389"/>
    </location>
</feature>
<protein>
    <submittedName>
        <fullName evidence="2">Uncharacterized protein</fullName>
    </submittedName>
</protein>
<accession>E9HLP6</accession>
<dbReference type="AlphaFoldDB" id="E9HLP6"/>
<dbReference type="InParanoid" id="E9HLP6"/>
<evidence type="ECO:0000313" key="2">
    <source>
        <dbReference type="EMBL" id="EFX67321.1"/>
    </source>
</evidence>
<dbReference type="Proteomes" id="UP000000305">
    <property type="component" value="Unassembled WGS sequence"/>
</dbReference>
<name>E9HLP6_DAPPU</name>
<evidence type="ECO:0000313" key="3">
    <source>
        <dbReference type="Proteomes" id="UP000000305"/>
    </source>
</evidence>
<dbReference type="OrthoDB" id="6371824at2759"/>
<feature type="compositionally biased region" description="Basic and acidic residues" evidence="1">
    <location>
        <begin position="129"/>
        <end position="144"/>
    </location>
</feature>
<feature type="region of interest" description="Disordered" evidence="1">
    <location>
        <begin position="84"/>
        <end position="176"/>
    </location>
</feature>